<protein>
    <submittedName>
        <fullName evidence="2">Uncharacterized protein</fullName>
    </submittedName>
</protein>
<evidence type="ECO:0000313" key="2">
    <source>
        <dbReference type="EMBL" id="KAF9740326.1"/>
    </source>
</evidence>
<comment type="caution">
    <text evidence="2">The sequence shown here is derived from an EMBL/GenBank/DDBJ whole genome shotgun (WGS) entry which is preliminary data.</text>
</comment>
<dbReference type="AlphaFoldDB" id="A0A9P6GS19"/>
<organism evidence="2 3">
    <name type="scientific">Paraphaeosphaeria minitans</name>
    <dbReference type="NCBI Taxonomy" id="565426"/>
    <lineage>
        <taxon>Eukaryota</taxon>
        <taxon>Fungi</taxon>
        <taxon>Dikarya</taxon>
        <taxon>Ascomycota</taxon>
        <taxon>Pezizomycotina</taxon>
        <taxon>Dothideomycetes</taxon>
        <taxon>Pleosporomycetidae</taxon>
        <taxon>Pleosporales</taxon>
        <taxon>Massarineae</taxon>
        <taxon>Didymosphaeriaceae</taxon>
        <taxon>Paraphaeosphaeria</taxon>
    </lineage>
</organism>
<keyword evidence="3" id="KW-1185">Reference proteome</keyword>
<gene>
    <name evidence="2" type="ORF">PMIN01_02961</name>
</gene>
<name>A0A9P6GS19_9PLEO</name>
<sequence length="317" mass="33445">MSGLTPAEMRLGGLQTGGGGAVERWSSGAVERCRAAQLRVQSRRVNGVEHSASEARWPTGIGSGGAAGYSIKAQGMNATASGAKVRAKGGRGRAGTGIVGVAGGNLFTERIPTGPPARQPVSPLSSVERRDSNLVPSSLWTSACGCVVDNTTTAIHRGCVQTPWCSAERRQSPVSACTCQSWCGGSRIACPLPAARRFRGTFRPRFALESRHGAHDAPPGLRCGLQQREQRFKHPPLVADSANCVRSKYSPLATPDGTKLAAAGTLPPRAVLCSRNWMRQRQRHVTIKALALLRPHHPGSIVPRIAPSPAASENMTT</sequence>
<evidence type="ECO:0000256" key="1">
    <source>
        <dbReference type="SAM" id="MobiDB-lite"/>
    </source>
</evidence>
<feature type="region of interest" description="Disordered" evidence="1">
    <location>
        <begin position="109"/>
        <end position="128"/>
    </location>
</feature>
<feature type="region of interest" description="Disordered" evidence="1">
    <location>
        <begin position="1"/>
        <end position="20"/>
    </location>
</feature>
<proteinExistence type="predicted"/>
<accession>A0A9P6GS19</accession>
<evidence type="ECO:0000313" key="3">
    <source>
        <dbReference type="Proteomes" id="UP000756921"/>
    </source>
</evidence>
<reference evidence="2" key="1">
    <citation type="journal article" date="2020" name="Mol. Plant Microbe Interact.">
        <title>Genome Sequence of the Biocontrol Agent Coniothyrium minitans strain Conio (IMI 134523).</title>
        <authorList>
            <person name="Patel D."/>
            <person name="Shittu T.A."/>
            <person name="Baroncelli R."/>
            <person name="Muthumeenakshi S."/>
            <person name="Osborne T.H."/>
            <person name="Janganan T.K."/>
            <person name="Sreenivasaprasad S."/>
        </authorList>
    </citation>
    <scope>NUCLEOTIDE SEQUENCE</scope>
    <source>
        <strain evidence="2">Conio</strain>
    </source>
</reference>
<dbReference type="EMBL" id="WJXW01000002">
    <property type="protein sequence ID" value="KAF9740326.1"/>
    <property type="molecule type" value="Genomic_DNA"/>
</dbReference>
<dbReference type="Proteomes" id="UP000756921">
    <property type="component" value="Unassembled WGS sequence"/>
</dbReference>